<dbReference type="Gene3D" id="3.30.1660.10">
    <property type="entry name" value="Flavin-binding protein dodecin"/>
    <property type="match status" value="1"/>
</dbReference>
<organism evidence="4 5">
    <name type="scientific">Hafnia alvei FB1</name>
    <dbReference type="NCBI Taxonomy" id="1453496"/>
    <lineage>
        <taxon>Bacteria</taxon>
        <taxon>Pseudomonadati</taxon>
        <taxon>Pseudomonadota</taxon>
        <taxon>Gammaproteobacteria</taxon>
        <taxon>Enterobacterales</taxon>
        <taxon>Hafniaceae</taxon>
        <taxon>Hafnia</taxon>
    </lineage>
</organism>
<proteinExistence type="predicted"/>
<dbReference type="Pfam" id="PF07338">
    <property type="entry name" value="YdgH_BhsA-like"/>
    <property type="match status" value="1"/>
</dbReference>
<sequence length="91" mass="9909">MNRSPVLTTLLLSIGLISASAQSAENVNADLTTGLNQVGIISMRDIVGEPHDVERIIALKADEQGASYYRILTMDENTPQHTWHVTAALYS</sequence>
<gene>
    <name evidence="4" type="ORF">AT03_03240</name>
</gene>
<dbReference type="SUPFAM" id="SSF159871">
    <property type="entry name" value="YdgH-like"/>
    <property type="match status" value="1"/>
</dbReference>
<keyword evidence="5" id="KW-1185">Reference proteome</keyword>
<dbReference type="RefSeq" id="WP_025798776.1">
    <property type="nucleotide sequence ID" value="NZ_CP009706.1"/>
</dbReference>
<evidence type="ECO:0000256" key="1">
    <source>
        <dbReference type="ARBA" id="ARBA00022729"/>
    </source>
</evidence>
<evidence type="ECO:0000259" key="3">
    <source>
        <dbReference type="Pfam" id="PF07338"/>
    </source>
</evidence>
<accession>A0A097QYE9</accession>
<name>A0A097QYE9_HAFAL</name>
<evidence type="ECO:0000256" key="2">
    <source>
        <dbReference type="SAM" id="SignalP"/>
    </source>
</evidence>
<feature type="chain" id="PRO_5001932167" evidence="2">
    <location>
        <begin position="24"/>
        <end position="91"/>
    </location>
</feature>
<dbReference type="eggNOG" id="ENOG5032S43">
    <property type="taxonomic scope" value="Bacteria"/>
</dbReference>
<dbReference type="PANTHER" id="PTHR34156:SF4">
    <property type="entry name" value="INNER MEMBRANE PROTEIN"/>
    <property type="match status" value="1"/>
</dbReference>
<evidence type="ECO:0000313" key="4">
    <source>
        <dbReference type="EMBL" id="AIU71500.1"/>
    </source>
</evidence>
<dbReference type="InterPro" id="IPR010854">
    <property type="entry name" value="YdgH/BhsA/McbA-like_dom"/>
</dbReference>
<feature type="domain" description="YdgH/BhsA/McbA-like" evidence="3">
    <location>
        <begin position="35"/>
        <end position="90"/>
    </location>
</feature>
<dbReference type="KEGG" id="hav:AT03_03240"/>
<dbReference type="PANTHER" id="PTHR34156">
    <property type="entry name" value="OUTER MEMBRANE PROTEIN-RELATED-RELATED"/>
    <property type="match status" value="1"/>
</dbReference>
<reference evidence="4 5" key="1">
    <citation type="journal article" date="2014" name="Gut Pathog.">
        <title>Gene clusters of Hafnia alvei strain FB1 important in survival and pathogenesis: a draft genome perspective.</title>
        <authorList>
            <person name="Tan J.Y."/>
            <person name="Yin W.F."/>
            <person name="Chan K.G."/>
        </authorList>
    </citation>
    <scope>NUCLEOTIDE SEQUENCE [LARGE SCALE GENOMIC DNA]</scope>
    <source>
        <strain evidence="4 5">FB1</strain>
    </source>
</reference>
<protein>
    <submittedName>
        <fullName evidence="4">Membrane protein</fullName>
    </submittedName>
</protein>
<feature type="signal peptide" evidence="2">
    <location>
        <begin position="1"/>
        <end position="23"/>
    </location>
</feature>
<dbReference type="HOGENOM" id="CLU_158602_3_0_6"/>
<dbReference type="AlphaFoldDB" id="A0A097QYE9"/>
<dbReference type="GeneID" id="56890255"/>
<keyword evidence="1 2" id="KW-0732">Signal</keyword>
<dbReference type="EMBL" id="CP009706">
    <property type="protein sequence ID" value="AIU71500.1"/>
    <property type="molecule type" value="Genomic_DNA"/>
</dbReference>
<evidence type="ECO:0000313" key="5">
    <source>
        <dbReference type="Proteomes" id="UP000029986"/>
    </source>
</evidence>
<dbReference type="PATRIC" id="fig|1453496.5.peg.641"/>
<dbReference type="OrthoDB" id="6566419at2"/>
<dbReference type="InterPro" id="IPR025543">
    <property type="entry name" value="Dodecin-like"/>
</dbReference>
<dbReference type="InterPro" id="IPR036275">
    <property type="entry name" value="YdgH-like_sf"/>
</dbReference>
<dbReference type="InterPro" id="IPR051096">
    <property type="entry name" value="BhsA/McbA_stress_biofilm_assoc"/>
</dbReference>
<dbReference type="Proteomes" id="UP000029986">
    <property type="component" value="Chromosome"/>
</dbReference>